<feature type="non-terminal residue" evidence="1">
    <location>
        <position position="1"/>
    </location>
</feature>
<accession>A0A6V8P0S6</accession>
<protein>
    <submittedName>
        <fullName evidence="1">Uncharacterized protein</fullName>
    </submittedName>
</protein>
<gene>
    <name evidence="1" type="ORF">HKBW3S25_01607</name>
</gene>
<evidence type="ECO:0000313" key="2">
    <source>
        <dbReference type="Proteomes" id="UP000543224"/>
    </source>
</evidence>
<dbReference type="Proteomes" id="UP000543224">
    <property type="component" value="Unassembled WGS sequence"/>
</dbReference>
<dbReference type="EMBL" id="BLRX01000380">
    <property type="protein sequence ID" value="GFP26119.1"/>
    <property type="molecule type" value="Genomic_DNA"/>
</dbReference>
<sequence>VSRSAAEFFRFGVGKNQRHFRYLALCRDTDSCAGAARPERLREILFRGILP</sequence>
<proteinExistence type="predicted"/>
<name>A0A6V8P0S6_9ACTN</name>
<evidence type="ECO:0000313" key="1">
    <source>
        <dbReference type="EMBL" id="GFP26119.1"/>
    </source>
</evidence>
<comment type="caution">
    <text evidence="1">The sequence shown here is derived from an EMBL/GenBank/DDBJ whole genome shotgun (WGS) entry which is preliminary data.</text>
</comment>
<dbReference type="AlphaFoldDB" id="A0A6V8P0S6"/>
<organism evidence="1 2">
    <name type="scientific">Candidatus Hakubella thermalkaliphila</name>
    <dbReference type="NCBI Taxonomy" id="2754717"/>
    <lineage>
        <taxon>Bacteria</taxon>
        <taxon>Bacillati</taxon>
        <taxon>Actinomycetota</taxon>
        <taxon>Actinomycetota incertae sedis</taxon>
        <taxon>Candidatus Hakubellales</taxon>
        <taxon>Candidatus Hakubellaceae</taxon>
        <taxon>Candidatus Hakubella</taxon>
    </lineage>
</organism>
<reference evidence="1 2" key="1">
    <citation type="journal article" date="2020" name="Front. Microbiol.">
        <title>Single-cell genomics of novel Actinobacteria with the Wood-Ljungdahl pathway discovered in a serpentinizing system.</title>
        <authorList>
            <person name="Merino N."/>
            <person name="Kawai M."/>
            <person name="Boyd E.S."/>
            <person name="Colman D.R."/>
            <person name="McGlynn S.E."/>
            <person name="Nealson K.H."/>
            <person name="Kurokawa K."/>
            <person name="Hongoh Y."/>
        </authorList>
    </citation>
    <scope>NUCLEOTIDE SEQUENCE [LARGE SCALE GENOMIC DNA]</scope>
    <source>
        <strain evidence="1 2">S25</strain>
    </source>
</reference>